<feature type="domain" description="DUF1206" evidence="2">
    <location>
        <begin position="188"/>
        <end position="257"/>
    </location>
</feature>
<accession>X7FAL0</accession>
<feature type="transmembrane region" description="Helical" evidence="1">
    <location>
        <begin position="229"/>
        <end position="248"/>
    </location>
</feature>
<name>X7FAL0_9RHOB</name>
<feature type="transmembrane region" description="Helical" evidence="1">
    <location>
        <begin position="141"/>
        <end position="162"/>
    </location>
</feature>
<feature type="transmembrane region" description="Helical" evidence="1">
    <location>
        <begin position="61"/>
        <end position="82"/>
    </location>
</feature>
<keyword evidence="1" id="KW-0812">Transmembrane</keyword>
<protein>
    <submittedName>
        <fullName evidence="3">Membrane protein</fullName>
    </submittedName>
</protein>
<keyword evidence="4" id="KW-1185">Reference proteome</keyword>
<feature type="transmembrane region" description="Helical" evidence="1">
    <location>
        <begin position="190"/>
        <end position="209"/>
    </location>
</feature>
<feature type="domain" description="DUF1206" evidence="2">
    <location>
        <begin position="98"/>
        <end position="166"/>
    </location>
</feature>
<dbReference type="RefSeq" id="WP_043768080.1">
    <property type="nucleotide sequence ID" value="NZ_JAME01000007.1"/>
</dbReference>
<feature type="transmembrane region" description="Helical" evidence="1">
    <location>
        <begin position="22"/>
        <end position="41"/>
    </location>
</feature>
<organism evidence="3 4">
    <name type="scientific">Roseivivax isoporae LMG 25204</name>
    <dbReference type="NCBI Taxonomy" id="1449351"/>
    <lineage>
        <taxon>Bacteria</taxon>
        <taxon>Pseudomonadati</taxon>
        <taxon>Pseudomonadota</taxon>
        <taxon>Alphaproteobacteria</taxon>
        <taxon>Rhodobacterales</taxon>
        <taxon>Roseobacteraceae</taxon>
        <taxon>Roseivivax</taxon>
    </lineage>
</organism>
<dbReference type="OrthoDB" id="5702018at2"/>
<comment type="caution">
    <text evidence="3">The sequence shown here is derived from an EMBL/GenBank/DDBJ whole genome shotgun (WGS) entry which is preliminary data.</text>
</comment>
<dbReference type="AlphaFoldDB" id="X7FAL0"/>
<feature type="transmembrane region" description="Helical" evidence="1">
    <location>
        <begin position="94"/>
        <end position="121"/>
    </location>
</feature>
<dbReference type="EMBL" id="JAME01000007">
    <property type="protein sequence ID" value="ETX29758.1"/>
    <property type="molecule type" value="Genomic_DNA"/>
</dbReference>
<evidence type="ECO:0000256" key="1">
    <source>
        <dbReference type="SAM" id="Phobius"/>
    </source>
</evidence>
<dbReference type="eggNOG" id="ENOG502Z854">
    <property type="taxonomic scope" value="Bacteria"/>
</dbReference>
<dbReference type="InterPro" id="IPR009597">
    <property type="entry name" value="DUF1206"/>
</dbReference>
<dbReference type="Pfam" id="PF06724">
    <property type="entry name" value="DUF1206"/>
    <property type="match status" value="3"/>
</dbReference>
<sequence>MSQERAPAWVVPVMQAGYGARALVYLVVGGLAFYAALDGGAAEGTSGALADLRNEPFGRPVLWIIAAGLFCYTLWRLIAAWLDLERRGDDSGGLFARAGLVVTGLIHAGLGVSVAAIALGRSSGDGSGAQDWTARLMQMPYGRWVAAAIALAIVCAGIYYVIKGWLQKYKRTLRVTPTTERLDPALRAGFIVQGTLVAIIGALLAWAALTTDPGKAGGLGAALDQVRSVAFGRVLLGIAGLGLLGFALENAVEARYRIVPARAGQDVETLAMRAERKVRDATG</sequence>
<dbReference type="STRING" id="1449351.RISW2_21135"/>
<evidence type="ECO:0000313" key="4">
    <source>
        <dbReference type="Proteomes" id="UP000023430"/>
    </source>
</evidence>
<gene>
    <name evidence="3" type="ORF">RISW2_21135</name>
</gene>
<evidence type="ECO:0000259" key="2">
    <source>
        <dbReference type="Pfam" id="PF06724"/>
    </source>
</evidence>
<proteinExistence type="predicted"/>
<feature type="domain" description="DUF1206" evidence="2">
    <location>
        <begin position="16"/>
        <end position="82"/>
    </location>
</feature>
<keyword evidence="1" id="KW-0472">Membrane</keyword>
<evidence type="ECO:0000313" key="3">
    <source>
        <dbReference type="EMBL" id="ETX29758.1"/>
    </source>
</evidence>
<dbReference type="Proteomes" id="UP000023430">
    <property type="component" value="Unassembled WGS sequence"/>
</dbReference>
<reference evidence="3 4" key="1">
    <citation type="submission" date="2014-01" db="EMBL/GenBank/DDBJ databases">
        <title>Roseivivax isoporae LMG 25204 Genome Sequencing.</title>
        <authorList>
            <person name="Lai Q."/>
            <person name="Li G."/>
            <person name="Shao Z."/>
        </authorList>
    </citation>
    <scope>NUCLEOTIDE SEQUENCE [LARGE SCALE GENOMIC DNA]</scope>
    <source>
        <strain evidence="3 4">LMG 25204</strain>
    </source>
</reference>
<keyword evidence="1" id="KW-1133">Transmembrane helix</keyword>